<dbReference type="STRING" id="95161.SAMN05660874_04063"/>
<dbReference type="Proteomes" id="UP000198852">
    <property type="component" value="Unassembled WGS sequence"/>
</dbReference>
<keyword evidence="5" id="KW-1185">Reference proteome</keyword>
<dbReference type="EMBL" id="FOZX01000007">
    <property type="protein sequence ID" value="SFS90080.1"/>
    <property type="molecule type" value="Genomic_DNA"/>
</dbReference>
<dbReference type="RefSeq" id="WP_245776000.1">
    <property type="nucleotide sequence ID" value="NZ_FOZX01000007.1"/>
</dbReference>
<evidence type="ECO:0000256" key="1">
    <source>
        <dbReference type="SAM" id="MobiDB-lite"/>
    </source>
</evidence>
<gene>
    <name evidence="4" type="ORF">SAMN05660874_04063</name>
</gene>
<dbReference type="InterPro" id="IPR058663">
    <property type="entry name" value="PucR-like_N"/>
</dbReference>
<reference evidence="5" key="1">
    <citation type="submission" date="2016-10" db="EMBL/GenBank/DDBJ databases">
        <authorList>
            <person name="Varghese N."/>
            <person name="Submissions S."/>
        </authorList>
    </citation>
    <scope>NUCLEOTIDE SEQUENCE [LARGE SCALE GENOMIC DNA]</scope>
    <source>
        <strain evidence="5">DSM 44771</strain>
    </source>
</reference>
<dbReference type="Pfam" id="PF25906">
    <property type="entry name" value="PucR-like_N"/>
    <property type="match status" value="1"/>
</dbReference>
<dbReference type="PANTHER" id="PTHR33744:SF1">
    <property type="entry name" value="DNA-BINDING TRANSCRIPTIONAL ACTIVATOR ADER"/>
    <property type="match status" value="1"/>
</dbReference>
<dbReference type="InterPro" id="IPR042070">
    <property type="entry name" value="PucR_C-HTH_sf"/>
</dbReference>
<dbReference type="AlphaFoldDB" id="A0A1I6TLT7"/>
<organism evidence="4 5">
    <name type="scientific">Saccharopolyspora flava</name>
    <dbReference type="NCBI Taxonomy" id="95161"/>
    <lineage>
        <taxon>Bacteria</taxon>
        <taxon>Bacillati</taxon>
        <taxon>Actinomycetota</taxon>
        <taxon>Actinomycetes</taxon>
        <taxon>Pseudonocardiales</taxon>
        <taxon>Pseudonocardiaceae</taxon>
        <taxon>Saccharopolyspora</taxon>
    </lineage>
</organism>
<evidence type="ECO:0000259" key="3">
    <source>
        <dbReference type="Pfam" id="PF25906"/>
    </source>
</evidence>
<feature type="region of interest" description="Disordered" evidence="1">
    <location>
        <begin position="16"/>
        <end position="53"/>
    </location>
</feature>
<name>A0A1I6TLT7_9PSEU</name>
<protein>
    <submittedName>
        <fullName evidence="4">PucR C-terminal helix-turn-helix domain-containing protein</fullName>
    </submittedName>
</protein>
<proteinExistence type="predicted"/>
<evidence type="ECO:0000259" key="2">
    <source>
        <dbReference type="Pfam" id="PF13556"/>
    </source>
</evidence>
<dbReference type="InterPro" id="IPR025736">
    <property type="entry name" value="PucR_C-HTH_dom"/>
</dbReference>
<dbReference type="Pfam" id="PF13556">
    <property type="entry name" value="HTH_30"/>
    <property type="match status" value="1"/>
</dbReference>
<feature type="domain" description="PucR-like N-terminal" evidence="3">
    <location>
        <begin position="60"/>
        <end position="225"/>
    </location>
</feature>
<dbReference type="Gene3D" id="1.10.10.2840">
    <property type="entry name" value="PucR C-terminal helix-turn-helix domain"/>
    <property type="match status" value="1"/>
</dbReference>
<feature type="compositionally biased region" description="Gly residues" evidence="1">
    <location>
        <begin position="16"/>
        <end position="30"/>
    </location>
</feature>
<dbReference type="PANTHER" id="PTHR33744">
    <property type="entry name" value="CARBOHYDRATE DIACID REGULATOR"/>
    <property type="match status" value="1"/>
</dbReference>
<evidence type="ECO:0000313" key="5">
    <source>
        <dbReference type="Proteomes" id="UP000198852"/>
    </source>
</evidence>
<evidence type="ECO:0000313" key="4">
    <source>
        <dbReference type="EMBL" id="SFS90080.1"/>
    </source>
</evidence>
<dbReference type="InterPro" id="IPR051448">
    <property type="entry name" value="CdaR-like_regulators"/>
</dbReference>
<feature type="domain" description="PucR C-terminal helix-turn-helix" evidence="2">
    <location>
        <begin position="379"/>
        <end position="437"/>
    </location>
</feature>
<accession>A0A1I6TLT7</accession>
<sequence>MKHELGEMMAIDVGGGAVREGGPRGFGGAGRRTDPRRRITAPHSDRGASGPENGCARQLFTALPKEIADGFRPYVTPLAKAIVREIQSVVPEYAQPLDTAFGVYFTRGIEQAILQPLNNIREEEDGADDWSEYFRLMGKLEFAAGRGLQSLQTAYRVGGRVAWRHFAEFGKKLDVQVDLMCLCAEAIFAYVDDLSKLSFEGYSTAQERAVGTLTRRRRRLLELLLAEPPASPQSIGDLADSARWDVPEWVTLVALEPVSDDPDDPRLDDDVLVNLEGATPCLLIPGEPRDPARLITELGGRRAAMAPKVRIGDAARSLRWARHAIDLVQRGVLPNRALTRCADHLTTLWLLSDEFLVSQIGARCLAPLDELTVKQRARLSETLLVWLQSRGSARELAERLGIHPQTVRYRMNKLEQLFGDRLNDPEDRLDMELALRAETLLQRT</sequence>